<proteinExistence type="predicted"/>
<name>A0ABV1M886_9NEIS</name>
<organism evidence="1 2">
    <name type="scientific">Vogesella oryzagri</name>
    <dbReference type="NCBI Taxonomy" id="3160864"/>
    <lineage>
        <taxon>Bacteria</taxon>
        <taxon>Pseudomonadati</taxon>
        <taxon>Pseudomonadota</taxon>
        <taxon>Betaproteobacteria</taxon>
        <taxon>Neisseriales</taxon>
        <taxon>Chromobacteriaceae</taxon>
        <taxon>Vogesella</taxon>
    </lineage>
</organism>
<sequence length="46" mass="5252">MKIIINQSAIKVKPAKQAAMTMPDVPFQLFLPFFIAYSQYKNKGPH</sequence>
<reference evidence="1" key="1">
    <citation type="submission" date="2024-06" db="EMBL/GenBank/DDBJ databases">
        <title>Genome sequence of Vogesella sp. MAHUQ-64.</title>
        <authorList>
            <person name="Huq M.A."/>
        </authorList>
    </citation>
    <scope>NUCLEOTIDE SEQUENCE</scope>
    <source>
        <strain evidence="1">MAHUQ-64</strain>
    </source>
</reference>
<dbReference type="EMBL" id="JBEFLD010000010">
    <property type="protein sequence ID" value="MEQ6292434.1"/>
    <property type="molecule type" value="Genomic_DNA"/>
</dbReference>
<evidence type="ECO:0000313" key="2">
    <source>
        <dbReference type="Proteomes" id="UP001433638"/>
    </source>
</evidence>
<gene>
    <name evidence="1" type="ORF">ABNW52_17620</name>
</gene>
<dbReference type="Proteomes" id="UP001433638">
    <property type="component" value="Unassembled WGS sequence"/>
</dbReference>
<protein>
    <submittedName>
        <fullName evidence="1">Uncharacterized protein</fullName>
    </submittedName>
</protein>
<dbReference type="RefSeq" id="WP_349590699.1">
    <property type="nucleotide sequence ID" value="NZ_JBEFLD010000010.1"/>
</dbReference>
<comment type="caution">
    <text evidence="1">The sequence shown here is derived from an EMBL/GenBank/DDBJ whole genome shotgun (WGS) entry which is preliminary data.</text>
</comment>
<keyword evidence="2" id="KW-1185">Reference proteome</keyword>
<accession>A0ABV1M886</accession>
<evidence type="ECO:0000313" key="1">
    <source>
        <dbReference type="EMBL" id="MEQ6292434.1"/>
    </source>
</evidence>